<evidence type="ECO:0000313" key="2">
    <source>
        <dbReference type="EMBL" id="ABD86218.1"/>
    </source>
</evidence>
<protein>
    <submittedName>
        <fullName evidence="2">Epoxide hydrolase-like phosphatase</fullName>
    </submittedName>
</protein>
<dbReference type="PANTHER" id="PTHR47829:SF1">
    <property type="entry name" value="HAD FAMILY PHOSPHATASE"/>
    <property type="match status" value="1"/>
</dbReference>
<dbReference type="KEGG" id="rpc:RPC_0645"/>
<dbReference type="InterPro" id="IPR023214">
    <property type="entry name" value="HAD_sf"/>
</dbReference>
<gene>
    <name evidence="2" type="ordered locus">RPC_0645</name>
</gene>
<dbReference type="PANTHER" id="PTHR47829">
    <property type="entry name" value="HYDROLASE, PUTATIVE (AFU_ORTHOLOGUE AFUA_1G12880)-RELATED"/>
    <property type="match status" value="1"/>
</dbReference>
<dbReference type="RefSeq" id="WP_011471126.1">
    <property type="nucleotide sequence ID" value="NC_007925.1"/>
</dbReference>
<dbReference type="EMBL" id="CP000301">
    <property type="protein sequence ID" value="ABD86218.1"/>
    <property type="molecule type" value="Genomic_DNA"/>
</dbReference>
<keyword evidence="1" id="KW-0007">Acetylation</keyword>
<dbReference type="STRING" id="316056.RPC_0645"/>
<dbReference type="HOGENOM" id="CLU_045011_1_0_5"/>
<accession>Q21BL8</accession>
<reference evidence="2" key="1">
    <citation type="submission" date="2006-03" db="EMBL/GenBank/DDBJ databases">
        <title>Complete sequence of Rhodopseudomonas palustris BisB18.</title>
        <authorList>
            <consortium name="US DOE Joint Genome Institute"/>
            <person name="Copeland A."/>
            <person name="Lucas S."/>
            <person name="Lapidus A."/>
            <person name="Barry K."/>
            <person name="Detter J.C."/>
            <person name="Glavina del Rio T."/>
            <person name="Hammon N."/>
            <person name="Israni S."/>
            <person name="Dalin E."/>
            <person name="Tice H."/>
            <person name="Pitluck S."/>
            <person name="Chain P."/>
            <person name="Malfatti S."/>
            <person name="Shin M."/>
            <person name="Vergez L."/>
            <person name="Schmutz J."/>
            <person name="Larimer F."/>
            <person name="Land M."/>
            <person name="Hauser L."/>
            <person name="Pelletier D.A."/>
            <person name="Kyrpides N."/>
            <person name="Anderson I."/>
            <person name="Oda Y."/>
            <person name="Harwood C.S."/>
            <person name="Richardson P."/>
        </authorList>
    </citation>
    <scope>NUCLEOTIDE SEQUENCE [LARGE SCALE GENOMIC DNA]</scope>
    <source>
        <strain evidence="2">BisB18</strain>
    </source>
</reference>
<dbReference type="CDD" id="cd02603">
    <property type="entry name" value="HAD_sEH-N_like"/>
    <property type="match status" value="1"/>
</dbReference>
<dbReference type="Gene3D" id="1.10.150.240">
    <property type="entry name" value="Putative phosphatase, domain 2"/>
    <property type="match status" value="1"/>
</dbReference>
<dbReference type="InterPro" id="IPR011945">
    <property type="entry name" value="HAD-SF_ppase_IA/epoxid_hydro_N"/>
</dbReference>
<dbReference type="SUPFAM" id="SSF56784">
    <property type="entry name" value="HAD-like"/>
    <property type="match status" value="1"/>
</dbReference>
<dbReference type="SFLD" id="SFLDS00003">
    <property type="entry name" value="Haloacid_Dehalogenase"/>
    <property type="match status" value="1"/>
</dbReference>
<dbReference type="OrthoDB" id="9807742at2"/>
<keyword evidence="2" id="KW-0378">Hydrolase</keyword>
<dbReference type="InterPro" id="IPR052898">
    <property type="entry name" value="ACAD10-like"/>
</dbReference>
<proteinExistence type="predicted"/>
<sequence length="220" mass="23679">MTIKAIIWDFGGVFTSSPFDGFRAFEQARGLPRDFLRGVNATNPHENAWAQFERAEIGAEAFDSAFAEESAALGYRVRGAEVLSLLCCDIRPAMVAALKACKGRYKLGCITNNVPSGFAPGMSDDAEVAAAIADIFAQFDHVTESSKVGLRKPEPRIYQLMCDALQIAPRSCVYLDDLGVNCKQAAALGMIAIKVQTGEQALADLSRTLGHELGRTTITA</sequence>
<dbReference type="NCBIfam" id="TIGR02247">
    <property type="entry name" value="HAD-1A3-hyp"/>
    <property type="match status" value="1"/>
</dbReference>
<dbReference type="NCBIfam" id="TIGR01509">
    <property type="entry name" value="HAD-SF-IA-v3"/>
    <property type="match status" value="1"/>
</dbReference>
<dbReference type="InterPro" id="IPR023198">
    <property type="entry name" value="PGP-like_dom2"/>
</dbReference>
<dbReference type="InterPro" id="IPR006439">
    <property type="entry name" value="HAD-SF_hydro_IA"/>
</dbReference>
<dbReference type="AlphaFoldDB" id="Q21BL8"/>
<dbReference type="Gene3D" id="3.40.50.1000">
    <property type="entry name" value="HAD superfamily/HAD-like"/>
    <property type="match status" value="1"/>
</dbReference>
<dbReference type="InterPro" id="IPR036412">
    <property type="entry name" value="HAD-like_sf"/>
</dbReference>
<dbReference type="Pfam" id="PF00702">
    <property type="entry name" value="Hydrolase"/>
    <property type="match status" value="1"/>
</dbReference>
<dbReference type="SFLD" id="SFLDG01129">
    <property type="entry name" value="C1.5:_HAD__Beta-PGM__Phosphata"/>
    <property type="match status" value="1"/>
</dbReference>
<name>Q21BL8_RHOPB</name>
<dbReference type="GO" id="GO:0016787">
    <property type="term" value="F:hydrolase activity"/>
    <property type="evidence" value="ECO:0007669"/>
    <property type="project" value="UniProtKB-KW"/>
</dbReference>
<evidence type="ECO:0000256" key="1">
    <source>
        <dbReference type="ARBA" id="ARBA00022990"/>
    </source>
</evidence>
<dbReference type="eggNOG" id="COG1011">
    <property type="taxonomic scope" value="Bacteria"/>
</dbReference>
<organism evidence="2">
    <name type="scientific">Rhodopseudomonas palustris (strain BisB18)</name>
    <dbReference type="NCBI Taxonomy" id="316056"/>
    <lineage>
        <taxon>Bacteria</taxon>
        <taxon>Pseudomonadati</taxon>
        <taxon>Pseudomonadota</taxon>
        <taxon>Alphaproteobacteria</taxon>
        <taxon>Hyphomicrobiales</taxon>
        <taxon>Nitrobacteraceae</taxon>
        <taxon>Rhodopseudomonas</taxon>
    </lineage>
</organism>